<proteinExistence type="predicted"/>
<dbReference type="AlphaFoldDB" id="A0A0A9CAX6"/>
<name>A0A0A9CAX6_ARUDO</name>
<reference evidence="1" key="1">
    <citation type="submission" date="2014-09" db="EMBL/GenBank/DDBJ databases">
        <authorList>
            <person name="Magalhaes I.L.F."/>
            <person name="Oliveira U."/>
            <person name="Santos F.R."/>
            <person name="Vidigal T.H.D.A."/>
            <person name="Brescovit A.D."/>
            <person name="Santos A.J."/>
        </authorList>
    </citation>
    <scope>NUCLEOTIDE SEQUENCE</scope>
    <source>
        <tissue evidence="1">Shoot tissue taken approximately 20 cm above the soil surface</tissue>
    </source>
</reference>
<sequence>MAPAISPLLLLAVPDELTRDAGCCCVGQRACAVDGTGAPDVHSPLRICNGRL</sequence>
<protein>
    <submittedName>
        <fullName evidence="1">Uncharacterized protein</fullName>
    </submittedName>
</protein>
<reference evidence="1" key="2">
    <citation type="journal article" date="2015" name="Data Brief">
        <title>Shoot transcriptome of the giant reed, Arundo donax.</title>
        <authorList>
            <person name="Barrero R.A."/>
            <person name="Guerrero F.D."/>
            <person name="Moolhuijzen P."/>
            <person name="Goolsby J.A."/>
            <person name="Tidwell J."/>
            <person name="Bellgard S.E."/>
            <person name="Bellgard M.I."/>
        </authorList>
    </citation>
    <scope>NUCLEOTIDE SEQUENCE</scope>
    <source>
        <tissue evidence="1">Shoot tissue taken approximately 20 cm above the soil surface</tissue>
    </source>
</reference>
<accession>A0A0A9CAX6</accession>
<evidence type="ECO:0000313" key="1">
    <source>
        <dbReference type="EMBL" id="JAD73479.1"/>
    </source>
</evidence>
<dbReference type="EMBL" id="GBRH01224416">
    <property type="protein sequence ID" value="JAD73479.1"/>
    <property type="molecule type" value="Transcribed_RNA"/>
</dbReference>
<organism evidence="1">
    <name type="scientific">Arundo donax</name>
    <name type="common">Giant reed</name>
    <name type="synonym">Donax arundinaceus</name>
    <dbReference type="NCBI Taxonomy" id="35708"/>
    <lineage>
        <taxon>Eukaryota</taxon>
        <taxon>Viridiplantae</taxon>
        <taxon>Streptophyta</taxon>
        <taxon>Embryophyta</taxon>
        <taxon>Tracheophyta</taxon>
        <taxon>Spermatophyta</taxon>
        <taxon>Magnoliopsida</taxon>
        <taxon>Liliopsida</taxon>
        <taxon>Poales</taxon>
        <taxon>Poaceae</taxon>
        <taxon>PACMAD clade</taxon>
        <taxon>Arundinoideae</taxon>
        <taxon>Arundineae</taxon>
        <taxon>Arundo</taxon>
    </lineage>
</organism>